<accession>A0AAE0FJZ4</accession>
<keyword evidence="7" id="KW-1185">Reference proteome</keyword>
<feature type="non-terminal residue" evidence="6">
    <location>
        <position position="1"/>
    </location>
</feature>
<dbReference type="GO" id="GO:0031145">
    <property type="term" value="P:anaphase-promoting complex-dependent catabolic process"/>
    <property type="evidence" value="ECO:0007669"/>
    <property type="project" value="TreeGrafter"/>
</dbReference>
<dbReference type="GO" id="GO:0005680">
    <property type="term" value="C:anaphase-promoting complex"/>
    <property type="evidence" value="ECO:0007669"/>
    <property type="project" value="InterPro"/>
</dbReference>
<evidence type="ECO:0000256" key="1">
    <source>
        <dbReference type="ARBA" id="ARBA00022618"/>
    </source>
</evidence>
<reference evidence="6 7" key="1">
    <citation type="journal article" date="2015" name="Genome Biol. Evol.">
        <title>Comparative Genomics of a Bacterivorous Green Alga Reveals Evolutionary Causalities and Consequences of Phago-Mixotrophic Mode of Nutrition.</title>
        <authorList>
            <person name="Burns J.A."/>
            <person name="Paasch A."/>
            <person name="Narechania A."/>
            <person name="Kim E."/>
        </authorList>
    </citation>
    <scope>NUCLEOTIDE SEQUENCE [LARGE SCALE GENOMIC DNA]</scope>
    <source>
        <strain evidence="6 7">PLY_AMNH</strain>
    </source>
</reference>
<evidence type="ECO:0000313" key="6">
    <source>
        <dbReference type="EMBL" id="KAK3260953.1"/>
    </source>
</evidence>
<feature type="domain" description="Anaphase-promoting complex subunit 1 middle" evidence="5">
    <location>
        <begin position="161"/>
        <end position="224"/>
    </location>
</feature>
<name>A0AAE0FJZ4_9CHLO</name>
<dbReference type="Proteomes" id="UP001190700">
    <property type="component" value="Unassembled WGS sequence"/>
</dbReference>
<evidence type="ECO:0000256" key="2">
    <source>
        <dbReference type="ARBA" id="ARBA00022776"/>
    </source>
</evidence>
<keyword evidence="2" id="KW-0498">Mitosis</keyword>
<proteinExistence type="predicted"/>
<keyword evidence="1" id="KW-0132">Cell division</keyword>
<dbReference type="InterPro" id="IPR024990">
    <property type="entry name" value="Apc1"/>
</dbReference>
<dbReference type="PANTHER" id="PTHR12827">
    <property type="entry name" value="MEIOTIC CHECKPOINT REGULATOR TSG24 FAMILY MEMBER"/>
    <property type="match status" value="1"/>
</dbReference>
<evidence type="ECO:0000313" key="7">
    <source>
        <dbReference type="Proteomes" id="UP001190700"/>
    </source>
</evidence>
<protein>
    <recommendedName>
        <fullName evidence="5">Anaphase-promoting complex subunit 1 middle domain-containing protein</fullName>
    </recommendedName>
</protein>
<evidence type="ECO:0000256" key="4">
    <source>
        <dbReference type="SAM" id="MobiDB-lite"/>
    </source>
</evidence>
<sequence length="285" mass="30479">VGEAGQEEPQWRCEACRALHALYEDRKLDMLKWPELRHLAELLLPLAAALGWHNHMDHYARLGYVDPLEPVMGSDWNNAAVHVDPPPVPDMHRVLLGVLQGREPLGEATATEMEPDESNGGDPLGACLPRLVQAEAAECVQWSIWLLQFYRRLRAGGAGAGSMQATAEALTALMVECGFGLEELDRVPCGVALPLREALAMCRAAPPSGWPPAAFTLVGREDLAAAAAAAEDAEAPRGQADDEEHQETGRGSPPGAAPHREAAQRAVGGIGGRHTAASRSCVTYT</sequence>
<dbReference type="GO" id="GO:0051301">
    <property type="term" value="P:cell division"/>
    <property type="evidence" value="ECO:0007669"/>
    <property type="project" value="UniProtKB-KW"/>
</dbReference>
<comment type="caution">
    <text evidence="6">The sequence shown here is derived from an EMBL/GenBank/DDBJ whole genome shotgun (WGS) entry which is preliminary data.</text>
</comment>
<gene>
    <name evidence="6" type="ORF">CYMTET_30118</name>
</gene>
<keyword evidence="3" id="KW-0131">Cell cycle</keyword>
<feature type="region of interest" description="Disordered" evidence="4">
    <location>
        <begin position="228"/>
        <end position="285"/>
    </location>
</feature>
<dbReference type="GO" id="GO:0070979">
    <property type="term" value="P:protein K11-linked ubiquitination"/>
    <property type="evidence" value="ECO:0007669"/>
    <property type="project" value="TreeGrafter"/>
</dbReference>
<evidence type="ECO:0000259" key="5">
    <source>
        <dbReference type="Pfam" id="PF20518"/>
    </source>
</evidence>
<dbReference type="GO" id="GO:0060090">
    <property type="term" value="F:molecular adaptor activity"/>
    <property type="evidence" value="ECO:0007669"/>
    <property type="project" value="TreeGrafter"/>
</dbReference>
<dbReference type="InterPro" id="IPR046794">
    <property type="entry name" value="Apc1_MidN"/>
</dbReference>
<organism evidence="6 7">
    <name type="scientific">Cymbomonas tetramitiformis</name>
    <dbReference type="NCBI Taxonomy" id="36881"/>
    <lineage>
        <taxon>Eukaryota</taxon>
        <taxon>Viridiplantae</taxon>
        <taxon>Chlorophyta</taxon>
        <taxon>Pyramimonadophyceae</taxon>
        <taxon>Pyramimonadales</taxon>
        <taxon>Pyramimonadaceae</taxon>
        <taxon>Cymbomonas</taxon>
    </lineage>
</organism>
<dbReference type="GO" id="GO:0007091">
    <property type="term" value="P:metaphase/anaphase transition of mitotic cell cycle"/>
    <property type="evidence" value="ECO:0007669"/>
    <property type="project" value="TreeGrafter"/>
</dbReference>
<evidence type="ECO:0000256" key="3">
    <source>
        <dbReference type="ARBA" id="ARBA00023306"/>
    </source>
</evidence>
<dbReference type="PANTHER" id="PTHR12827:SF3">
    <property type="entry name" value="ANAPHASE-PROMOTING COMPLEX SUBUNIT 1"/>
    <property type="match status" value="1"/>
</dbReference>
<dbReference type="AlphaFoldDB" id="A0AAE0FJZ4"/>
<dbReference type="EMBL" id="LGRX02017293">
    <property type="protein sequence ID" value="KAK3260953.1"/>
    <property type="molecule type" value="Genomic_DNA"/>
</dbReference>
<dbReference type="Pfam" id="PF20518">
    <property type="entry name" value="Apc1_MidN"/>
    <property type="match status" value="1"/>
</dbReference>